<evidence type="ECO:0000313" key="4">
    <source>
        <dbReference type="Proteomes" id="UP001153737"/>
    </source>
</evidence>
<feature type="compositionally biased region" description="Basic and acidic residues" evidence="1">
    <location>
        <begin position="14"/>
        <end position="23"/>
    </location>
</feature>
<dbReference type="AlphaFoldDB" id="A0A9N9SCI8"/>
<gene>
    <name evidence="3" type="ORF">PHAECO_LOCUS2476</name>
</gene>
<feature type="region of interest" description="Disordered" evidence="1">
    <location>
        <begin position="1"/>
        <end position="34"/>
    </location>
</feature>
<dbReference type="OrthoDB" id="6741731at2759"/>
<feature type="region of interest" description="Disordered" evidence="1">
    <location>
        <begin position="62"/>
        <end position="87"/>
    </location>
</feature>
<reference evidence="3" key="2">
    <citation type="submission" date="2022-10" db="EMBL/GenBank/DDBJ databases">
        <authorList>
            <consortium name="ENA_rothamsted_submissions"/>
            <consortium name="culmorum"/>
            <person name="King R."/>
        </authorList>
    </citation>
    <scope>NUCLEOTIDE SEQUENCE</scope>
</reference>
<feature type="domain" description="MADF" evidence="2">
    <location>
        <begin position="584"/>
        <end position="682"/>
    </location>
</feature>
<dbReference type="PROSITE" id="PS51029">
    <property type="entry name" value="MADF"/>
    <property type="match status" value="1"/>
</dbReference>
<keyword evidence="4" id="KW-1185">Reference proteome</keyword>
<dbReference type="InterPro" id="IPR006578">
    <property type="entry name" value="MADF-dom"/>
</dbReference>
<feature type="compositionally biased region" description="Basic and acidic residues" evidence="1">
    <location>
        <begin position="717"/>
        <end position="726"/>
    </location>
</feature>
<sequence length="774" mass="89090">MDANIPLLDSKNTVVDDPHHYDLPDSDTPSSPVRHTQDVLVAATDEAQCSSINTIQEANMPLLDSDDSVDDPHYLPDSDTSSDQPLSKIRRTLKKTSTHQSGEVAEVIHPDEQYTKRTGELKKRKKFYKTVAERNADKLEEIKTKHTVRTGCGSCKKGCVGKIAEDQRISINRDYWMMSWQERQIFLSASISTMEVKRRRGSGMSRTRSCKYFLKTAHGEKVEICKVFFLTTLGYNRKNDRAITNVINKENYATSGQDKRGKHPKTPKTDRSVIKTHIESFEPTISHYKREHAPNKRYLASDINITNMHKDFMAKHPDIKCSYELYRKCVSKDCNIPFTKLGHEECETCEIFKMHDPKHTQQNLIPDCESCKAWENHTSKANNAREKYRTDTANAGSDETSLIVSANLEKVIMLPRIDMFKQVELSLQQKKKVYDFADFVNCVQAANSGKVTVKEMNLGDFFVWPDNSSSHKIKQLIPRPYMKDIVEVIAQRGKNELIYRTSLDAELALLQAPKTRRNRKKNACVLVFAAALATRWTADDAGRRDQSCLISATEKTTKGLKNACVCDEMAESQRFGHSEKFISAFIEIFKQQKCLWMVKSKEYSNRIMKNHAYEELLNLYENYNDECDIDFVKRKIKSLRDSFRKEYKKVRATEKSGASTDDIYVPNLWYYKLLSFLKDQEVPRMGRDSDTQVEIFNDGSIEATENESQAEAESIPSEDKSEDESNSRQQETSTTDKVLPRKHKLKNGRAPMQTRKSQLRKHMKYYPNQMTNMI</sequence>
<dbReference type="EMBL" id="OU896717">
    <property type="protein sequence ID" value="CAG9814598.1"/>
    <property type="molecule type" value="Genomic_DNA"/>
</dbReference>
<proteinExistence type="predicted"/>
<evidence type="ECO:0000256" key="1">
    <source>
        <dbReference type="SAM" id="MobiDB-lite"/>
    </source>
</evidence>
<feature type="compositionally biased region" description="Polar residues" evidence="1">
    <location>
        <begin position="727"/>
        <end position="736"/>
    </location>
</feature>
<dbReference type="SMART" id="SM00595">
    <property type="entry name" value="MADF"/>
    <property type="match status" value="1"/>
</dbReference>
<dbReference type="PANTHER" id="PTHR21505">
    <property type="entry name" value="MADF DOMAIN-CONTAINING PROTEIN-RELATED"/>
    <property type="match status" value="1"/>
</dbReference>
<accession>A0A9N9SCI8</accession>
<evidence type="ECO:0000313" key="3">
    <source>
        <dbReference type="EMBL" id="CAG9814598.1"/>
    </source>
</evidence>
<organism evidence="3 4">
    <name type="scientific">Phaedon cochleariae</name>
    <name type="common">Mustard beetle</name>
    <dbReference type="NCBI Taxonomy" id="80249"/>
    <lineage>
        <taxon>Eukaryota</taxon>
        <taxon>Metazoa</taxon>
        <taxon>Ecdysozoa</taxon>
        <taxon>Arthropoda</taxon>
        <taxon>Hexapoda</taxon>
        <taxon>Insecta</taxon>
        <taxon>Pterygota</taxon>
        <taxon>Neoptera</taxon>
        <taxon>Endopterygota</taxon>
        <taxon>Coleoptera</taxon>
        <taxon>Polyphaga</taxon>
        <taxon>Cucujiformia</taxon>
        <taxon>Chrysomeloidea</taxon>
        <taxon>Chrysomelidae</taxon>
        <taxon>Chrysomelinae</taxon>
        <taxon>Chrysomelini</taxon>
        <taxon>Phaedon</taxon>
    </lineage>
</organism>
<dbReference type="Pfam" id="PF10545">
    <property type="entry name" value="MADF_DNA_bdg"/>
    <property type="match status" value="1"/>
</dbReference>
<feature type="region of interest" description="Disordered" evidence="1">
    <location>
        <begin position="699"/>
        <end position="774"/>
    </location>
</feature>
<protein>
    <recommendedName>
        <fullName evidence="2">MADF domain-containing protein</fullName>
    </recommendedName>
</protein>
<reference evidence="3" key="1">
    <citation type="submission" date="2022-01" db="EMBL/GenBank/DDBJ databases">
        <authorList>
            <person name="King R."/>
        </authorList>
    </citation>
    <scope>NUCLEOTIDE SEQUENCE</scope>
</reference>
<name>A0A9N9SCI8_PHACE</name>
<dbReference type="Proteomes" id="UP001153737">
    <property type="component" value="Chromosome 11"/>
</dbReference>
<evidence type="ECO:0000259" key="2">
    <source>
        <dbReference type="PROSITE" id="PS51029"/>
    </source>
</evidence>
<dbReference type="PANTHER" id="PTHR21505:SF8">
    <property type="entry name" value="DPT-YFP REPRESSOR BY OVEREXPRESSION, ISOFORM D-RELATED"/>
    <property type="match status" value="1"/>
</dbReference>